<proteinExistence type="inferred from homology"/>
<evidence type="ECO:0000256" key="1">
    <source>
        <dbReference type="ARBA" id="ARBA00004477"/>
    </source>
</evidence>
<evidence type="ECO:0000256" key="8">
    <source>
        <dbReference type="ARBA" id="ARBA00022692"/>
    </source>
</evidence>
<dbReference type="GO" id="GO:0005789">
    <property type="term" value="C:endoplasmic reticulum membrane"/>
    <property type="evidence" value="ECO:0007669"/>
    <property type="project" value="UniProtKB-SubCell"/>
</dbReference>
<dbReference type="AlphaFoldDB" id="A0AAF0EZ75"/>
<name>A0AAF0EZ75_9BASI</name>
<reference evidence="16" key="1">
    <citation type="submission" date="2023-03" db="EMBL/GenBank/DDBJ databases">
        <title>Mating type loci evolution in Malassezia.</title>
        <authorList>
            <person name="Coelho M.A."/>
        </authorList>
    </citation>
    <scope>NUCLEOTIDE SEQUENCE</scope>
    <source>
        <strain evidence="16">CBS 11721</strain>
    </source>
</reference>
<organism evidence="16 17">
    <name type="scientific">Malassezia cuniculi</name>
    <dbReference type="NCBI Taxonomy" id="948313"/>
    <lineage>
        <taxon>Eukaryota</taxon>
        <taxon>Fungi</taxon>
        <taxon>Dikarya</taxon>
        <taxon>Basidiomycota</taxon>
        <taxon>Ustilaginomycotina</taxon>
        <taxon>Malasseziomycetes</taxon>
        <taxon>Malasseziales</taxon>
        <taxon>Malasseziaceae</taxon>
        <taxon>Malassezia</taxon>
    </lineage>
</organism>
<dbReference type="GO" id="GO:0006488">
    <property type="term" value="P:dolichol-linked oligosaccharide biosynthetic process"/>
    <property type="evidence" value="ECO:0007669"/>
    <property type="project" value="InterPro"/>
</dbReference>
<comment type="subcellular location">
    <subcellularLocation>
        <location evidence="1">Endoplasmic reticulum membrane</location>
        <topology evidence="1">Multi-pass membrane protein</topology>
    </subcellularLocation>
</comment>
<evidence type="ECO:0000256" key="13">
    <source>
        <dbReference type="ARBA" id="ARBA00044727"/>
    </source>
</evidence>
<dbReference type="EMBL" id="CP119879">
    <property type="protein sequence ID" value="WFD35303.1"/>
    <property type="molecule type" value="Genomic_DNA"/>
</dbReference>
<comment type="similarity">
    <text evidence="3">Belongs to the ALG10 glucosyltransferase family.</text>
</comment>
<evidence type="ECO:0000256" key="15">
    <source>
        <dbReference type="SAM" id="Phobius"/>
    </source>
</evidence>
<comment type="function">
    <text evidence="13">Dol-P-Glc:Glc(2)Man(9)GlcNAc(2)-PP-Dol alpha-1,2-glucosyltransferase that operates in the biosynthetic pathway of dolichol-linked oligosaccharides, the glycan precursors employed in protein asparagine (N)-glycosylation. The assembly of dolichol-linked oligosaccharides begins on the cytosolic side of the endoplasmic reticulum membrane and finishes in its lumen. The sequential addition of sugars to dolichol pyrophosphate produces dolichol-linked oligosaccharides containing fourteen sugars, including two GlcNAcs, nine mannoses and three glucoses. Once assembled, the oligosaccharide is transferred from the lipid to nascent proteins by oligosaccharyltransferases. In the lumen of the endoplasmic reticulum, adds the third and last glucose residue from dolichyl phosphate glucose (Dol-P-Glc) onto the lipid-linked oligosaccharide intermediate Glc(2)Man(9)GlcNAc(2)-PP-Dol to produce Glc(3)Man(9)GlcNAc(2)-PP-Dol.</text>
</comment>
<dbReference type="GO" id="GO:0106073">
    <property type="term" value="F:dolichyl pyrophosphate Glc2Man9GlcNAc2 alpha-1,2-glucosyltransferase activity"/>
    <property type="evidence" value="ECO:0007669"/>
    <property type="project" value="UniProtKB-EC"/>
</dbReference>
<dbReference type="InterPro" id="IPR016900">
    <property type="entry name" value="Alg10"/>
</dbReference>
<feature type="transmembrane region" description="Helical" evidence="15">
    <location>
        <begin position="212"/>
        <end position="233"/>
    </location>
</feature>
<evidence type="ECO:0000256" key="10">
    <source>
        <dbReference type="ARBA" id="ARBA00022989"/>
    </source>
</evidence>
<protein>
    <recommendedName>
        <fullName evidence="5">Dol-P-Glc:Glc(2)Man(9)GlcNAc(2)-PP-Dol alpha-1,2-glucosyltransferase</fullName>
        <ecNumber evidence="4">2.4.1.256</ecNumber>
    </recommendedName>
    <alternativeName>
        <fullName evidence="12">Asparagine-linked glycosylation protein 10</fullName>
    </alternativeName>
</protein>
<keyword evidence="7 16" id="KW-0808">Transferase</keyword>
<keyword evidence="10 15" id="KW-1133">Transmembrane helix</keyword>
<evidence type="ECO:0000256" key="7">
    <source>
        <dbReference type="ARBA" id="ARBA00022679"/>
    </source>
</evidence>
<evidence type="ECO:0000313" key="16">
    <source>
        <dbReference type="EMBL" id="WFD35303.1"/>
    </source>
</evidence>
<sequence length="308" mass="34058">MQRYAANDRYWDPKITTPPGLYYLTIGIGRLIDPLVGAEAAYSVGAARATNLLGLAVLVFVLQFQQPKPSIAKIAALAALPPLWFFGFLYYTDVWSVVLVLGALAFAQHRRHFLAALVGALSLFFRQNNVVWVLFVCGTAVLAELEAYAASQNTSRDEAIWLAVKPACLSRLVAVALPYSLPLLGFAAFLKINGGIVLGDKENHAVLLHIPQLGYFFAFAAIFSWPTFCALALRTRVTPKRVAMFFGLAAIGLLGVKCCTVVHPFMLADNRHYVFYVWRRIINVHPYARYALVPFYVASLIVFCSAIH</sequence>
<evidence type="ECO:0000256" key="11">
    <source>
        <dbReference type="ARBA" id="ARBA00023136"/>
    </source>
</evidence>
<dbReference type="PANTHER" id="PTHR12989:SF10">
    <property type="entry name" value="DOL-P-GLC:GLC(2)MAN(9)GLCNAC(2)-PP-DOL ALPHA-1,2-GLUCOSYLTRANSFERASE-RELATED"/>
    <property type="match status" value="1"/>
</dbReference>
<evidence type="ECO:0000256" key="5">
    <source>
        <dbReference type="ARBA" id="ARBA00018512"/>
    </source>
</evidence>
<evidence type="ECO:0000256" key="2">
    <source>
        <dbReference type="ARBA" id="ARBA00004922"/>
    </source>
</evidence>
<gene>
    <name evidence="16" type="primary">ALG10</name>
    <name evidence="16" type="ORF">MCUN1_002154</name>
</gene>
<feature type="transmembrane region" description="Helical" evidence="15">
    <location>
        <begin position="40"/>
        <end position="62"/>
    </location>
</feature>
<evidence type="ECO:0000256" key="14">
    <source>
        <dbReference type="ARBA" id="ARBA00048064"/>
    </source>
</evidence>
<keyword evidence="6 16" id="KW-0328">Glycosyltransferase</keyword>
<feature type="transmembrane region" description="Helical" evidence="15">
    <location>
        <begin position="245"/>
        <end position="267"/>
    </location>
</feature>
<evidence type="ECO:0000313" key="17">
    <source>
        <dbReference type="Proteomes" id="UP001219933"/>
    </source>
</evidence>
<keyword evidence="8 15" id="KW-0812">Transmembrane</keyword>
<feature type="transmembrane region" description="Helical" evidence="15">
    <location>
        <begin position="172"/>
        <end position="192"/>
    </location>
</feature>
<dbReference type="Proteomes" id="UP001219933">
    <property type="component" value="Chromosome 3"/>
</dbReference>
<evidence type="ECO:0000256" key="12">
    <source>
        <dbReference type="ARBA" id="ARBA00032069"/>
    </source>
</evidence>
<evidence type="ECO:0000256" key="6">
    <source>
        <dbReference type="ARBA" id="ARBA00022676"/>
    </source>
</evidence>
<keyword evidence="17" id="KW-1185">Reference proteome</keyword>
<evidence type="ECO:0000256" key="4">
    <source>
        <dbReference type="ARBA" id="ARBA00011967"/>
    </source>
</evidence>
<feature type="transmembrane region" description="Helical" evidence="15">
    <location>
        <begin position="287"/>
        <end position="307"/>
    </location>
</feature>
<keyword evidence="9" id="KW-0256">Endoplasmic reticulum</keyword>
<accession>A0AAF0EZ75</accession>
<evidence type="ECO:0000256" key="3">
    <source>
        <dbReference type="ARBA" id="ARBA00010600"/>
    </source>
</evidence>
<comment type="pathway">
    <text evidence="2">Protein modification; protein glycosylation.</text>
</comment>
<keyword evidence="11 15" id="KW-0472">Membrane</keyword>
<dbReference type="Pfam" id="PF04922">
    <property type="entry name" value="DIE2_ALG10"/>
    <property type="match status" value="1"/>
</dbReference>
<evidence type="ECO:0000256" key="9">
    <source>
        <dbReference type="ARBA" id="ARBA00022824"/>
    </source>
</evidence>
<dbReference type="EC" id="2.4.1.256" evidence="4"/>
<dbReference type="PANTHER" id="PTHR12989">
    <property type="entry name" value="ALPHA-1,2-GLUCOSYLTRANSFERASE ALG10"/>
    <property type="match status" value="1"/>
</dbReference>
<comment type="catalytic activity">
    <reaction evidence="14">
        <text>an alpha-D-Glc-(1-&gt;3)-alpha-D-Glc-(1-&gt;3)-alpha-D-Man-(1-&gt;2)-alpha-D-Man-(1-&gt;2)-alpha-D-Man-(1-&gt;3)-[alpha-D-Man-(1-&gt;2)-alpha-D-Man-(1-&gt;3)-[alpha-D-Man-(1-&gt;2)-alpha-D-Man-(1-&gt;6)]-alpha-D-Man-(1-&gt;6)]-beta-D-Man-(1-&gt;4)-beta-D-GlcNAc-(1-&gt;4)-alpha-D-GlcNAc-diphospho-di-trans,poly-cis-dolichol + a di-trans,poly-cis-dolichyl beta-D-glucosyl phosphate = a alpha-D-Glc-(1-&gt;2)-alpha-D-Glc-(1-&gt;3)-alpha-D-Glc-(1-&gt;3)-alpha-D-Man-(1-&gt;2)-alpha-D-Man-(1-&gt;2)-alpha-D-Man-(1-&gt;3)-[alpha-D-Man-(1-&gt;2)-alpha-D-Man-(1-&gt;3)-[alpha-D-Man-(1-&gt;2)-alpha-D-Man-(1-&gt;6)]-alpha-D-Man-(1-&gt;6)]-beta-D-Man-(1-&gt;4)-beta-D-GlcNAc-(1-&gt;4)-alpha-D-GlcNAc-diphospho-di-trans,poly-cis-dolichol + a di-trans,poly-cis-dolichyl phosphate + H(+)</text>
        <dbReference type="Rhea" id="RHEA:29543"/>
        <dbReference type="Rhea" id="RHEA-COMP:19498"/>
        <dbReference type="Rhea" id="RHEA-COMP:19502"/>
        <dbReference type="Rhea" id="RHEA-COMP:19512"/>
        <dbReference type="Rhea" id="RHEA-COMP:19522"/>
        <dbReference type="ChEBI" id="CHEBI:15378"/>
        <dbReference type="ChEBI" id="CHEBI:57525"/>
        <dbReference type="ChEBI" id="CHEBI:57683"/>
        <dbReference type="ChEBI" id="CHEBI:132522"/>
        <dbReference type="ChEBI" id="CHEBI:132523"/>
        <dbReference type="EC" id="2.4.1.256"/>
    </reaction>
    <physiologicalReaction direction="left-to-right" evidence="14">
        <dbReference type="Rhea" id="RHEA:29544"/>
    </physiologicalReaction>
</comment>